<reference evidence="1 2" key="1">
    <citation type="journal article" date="2016" name="Nat. Commun.">
        <title>Thousands of microbial genomes shed light on interconnected biogeochemical processes in an aquifer system.</title>
        <authorList>
            <person name="Anantharaman K."/>
            <person name="Brown C.T."/>
            <person name="Hug L.A."/>
            <person name="Sharon I."/>
            <person name="Castelle C.J."/>
            <person name="Probst A.J."/>
            <person name="Thomas B.C."/>
            <person name="Singh A."/>
            <person name="Wilkins M.J."/>
            <person name="Karaoz U."/>
            <person name="Brodie E.L."/>
            <person name="Williams K.H."/>
            <person name="Hubbard S.S."/>
            <person name="Banfield J.F."/>
        </authorList>
    </citation>
    <scope>NUCLEOTIDE SEQUENCE [LARGE SCALE GENOMIC DNA]</scope>
</reference>
<proteinExistence type="predicted"/>
<accession>A0A1F5RIE2</accession>
<comment type="caution">
    <text evidence="1">The sequence shown here is derived from an EMBL/GenBank/DDBJ whole genome shotgun (WGS) entry which is preliminary data.</text>
</comment>
<protein>
    <recommendedName>
        <fullName evidence="3">SpoVT-AbrB domain-containing protein</fullName>
    </recommendedName>
</protein>
<sequence length="79" mass="8883">MTEQTIKSDPRGRICLGKKIIDIYGKDFIVITFASEIILLPAISDPIGELQEQGKKLPKKATIKQLRQEILDQSLKDMA</sequence>
<evidence type="ECO:0000313" key="1">
    <source>
        <dbReference type="EMBL" id="OGF14134.1"/>
    </source>
</evidence>
<dbReference type="Proteomes" id="UP000177230">
    <property type="component" value="Unassembled WGS sequence"/>
</dbReference>
<dbReference type="EMBL" id="MFFM01000009">
    <property type="protein sequence ID" value="OGF14134.1"/>
    <property type="molecule type" value="Genomic_DNA"/>
</dbReference>
<gene>
    <name evidence="1" type="ORF">A2024_05695</name>
</gene>
<name>A0A1F5RIE2_9BACT</name>
<dbReference type="AlphaFoldDB" id="A0A1F5RIE2"/>
<organism evidence="1 2">
    <name type="scientific">Candidatus Edwardsbacteria bacterium GWF2_54_11</name>
    <dbReference type="NCBI Taxonomy" id="1817851"/>
    <lineage>
        <taxon>Bacteria</taxon>
        <taxon>Candidatus Edwardsiibacteriota</taxon>
    </lineage>
</organism>
<evidence type="ECO:0000313" key="2">
    <source>
        <dbReference type="Proteomes" id="UP000177230"/>
    </source>
</evidence>
<evidence type="ECO:0008006" key="3">
    <source>
        <dbReference type="Google" id="ProtNLM"/>
    </source>
</evidence>